<dbReference type="OrthoDB" id="73775at2"/>
<comment type="caution">
    <text evidence="5">The sequence shown here is derived from an EMBL/GenBank/DDBJ whole genome shotgun (WGS) entry which is preliminary data.</text>
</comment>
<dbReference type="Proteomes" id="UP000297907">
    <property type="component" value="Unassembled WGS sequence"/>
</dbReference>
<keyword evidence="4" id="KW-0812">Transmembrane</keyword>
<dbReference type="PANTHER" id="PTHR43343">
    <property type="entry name" value="PEPTIDASE S12"/>
    <property type="match status" value="1"/>
</dbReference>
<dbReference type="PANTHER" id="PTHR43343:SF3">
    <property type="entry name" value="PROTEASE DO-LIKE 8, CHLOROPLASTIC"/>
    <property type="match status" value="1"/>
</dbReference>
<sequence length="184" mass="18059">MSESHQHHPRWRTGDVVAMGLAAALVVGASGTGLFAAGRARESTTAPTATTRTDTTSQADIATPVGTDATDDLTGLIEVDADIESGESGGPLYDADGEVIGIDTAASSGTTPITGYAIPIEDALEVVSAIDATITAVDGTAVATATALSAALAGHDPGNTVTIDWVDAAGTAQSAATLIAGPVG</sequence>
<evidence type="ECO:0000256" key="4">
    <source>
        <dbReference type="SAM" id="Phobius"/>
    </source>
</evidence>
<keyword evidence="4" id="KW-0472">Membrane</keyword>
<dbReference type="InterPro" id="IPR051201">
    <property type="entry name" value="Chloro_Bact_Ser_Proteases"/>
</dbReference>
<dbReference type="Gene3D" id="2.40.10.10">
    <property type="entry name" value="Trypsin-like serine proteases"/>
    <property type="match status" value="1"/>
</dbReference>
<dbReference type="InterPro" id="IPR036034">
    <property type="entry name" value="PDZ_sf"/>
</dbReference>
<keyword evidence="6" id="KW-1185">Reference proteome</keyword>
<dbReference type="InterPro" id="IPR001940">
    <property type="entry name" value="Peptidase_S1C"/>
</dbReference>
<dbReference type="InterPro" id="IPR009003">
    <property type="entry name" value="Peptidase_S1_PA"/>
</dbReference>
<evidence type="ECO:0000313" key="5">
    <source>
        <dbReference type="EMBL" id="TFC04530.1"/>
    </source>
</evidence>
<dbReference type="PRINTS" id="PR00834">
    <property type="entry name" value="PROTEASES2C"/>
</dbReference>
<protein>
    <submittedName>
        <fullName evidence="5">Trypsin-like serine protease</fullName>
    </submittedName>
</protein>
<dbReference type="RefSeq" id="WP_134452895.1">
    <property type="nucleotide sequence ID" value="NZ_SOFL01000013.1"/>
</dbReference>
<dbReference type="InterPro" id="IPR043504">
    <property type="entry name" value="Peptidase_S1_PA_chymotrypsin"/>
</dbReference>
<proteinExistence type="inferred from homology"/>
<dbReference type="EMBL" id="SOFL01000013">
    <property type="protein sequence ID" value="TFC04530.1"/>
    <property type="molecule type" value="Genomic_DNA"/>
</dbReference>
<gene>
    <name evidence="5" type="ORF">E3O42_05110</name>
</gene>
<keyword evidence="2 5" id="KW-0645">Protease</keyword>
<name>A0A4R8WDE9_9MICO</name>
<organism evidence="5 6">
    <name type="scientific">Cryobacterium adonitolivorans</name>
    <dbReference type="NCBI Taxonomy" id="1259189"/>
    <lineage>
        <taxon>Bacteria</taxon>
        <taxon>Bacillati</taxon>
        <taxon>Actinomycetota</taxon>
        <taxon>Actinomycetes</taxon>
        <taxon>Micrococcales</taxon>
        <taxon>Microbacteriaceae</taxon>
        <taxon>Cryobacterium</taxon>
    </lineage>
</organism>
<evidence type="ECO:0000313" key="6">
    <source>
        <dbReference type="Proteomes" id="UP000297907"/>
    </source>
</evidence>
<comment type="similarity">
    <text evidence="1">Belongs to the peptidase S1C family.</text>
</comment>
<keyword evidence="3" id="KW-0378">Hydrolase</keyword>
<evidence type="ECO:0000256" key="1">
    <source>
        <dbReference type="ARBA" id="ARBA00010541"/>
    </source>
</evidence>
<dbReference type="Pfam" id="PF13365">
    <property type="entry name" value="Trypsin_2"/>
    <property type="match status" value="1"/>
</dbReference>
<reference evidence="5 6" key="1">
    <citation type="submission" date="2019-03" db="EMBL/GenBank/DDBJ databases">
        <title>Genomics of glacier-inhabiting Cryobacterium strains.</title>
        <authorList>
            <person name="Liu Q."/>
            <person name="Xin Y.-H."/>
        </authorList>
    </citation>
    <scope>NUCLEOTIDE SEQUENCE [LARGE SCALE GENOMIC DNA]</scope>
    <source>
        <strain evidence="5 6">RHLS22-1</strain>
    </source>
</reference>
<accession>A0A4R8WDE9</accession>
<dbReference type="GO" id="GO:0006508">
    <property type="term" value="P:proteolysis"/>
    <property type="evidence" value="ECO:0007669"/>
    <property type="project" value="UniProtKB-KW"/>
</dbReference>
<dbReference type="SUPFAM" id="SSF50494">
    <property type="entry name" value="Trypsin-like serine proteases"/>
    <property type="match status" value="1"/>
</dbReference>
<dbReference type="AlphaFoldDB" id="A0A4R8WDE9"/>
<dbReference type="Gene3D" id="2.30.42.10">
    <property type="match status" value="1"/>
</dbReference>
<keyword evidence="4" id="KW-1133">Transmembrane helix</keyword>
<feature type="transmembrane region" description="Helical" evidence="4">
    <location>
        <begin position="16"/>
        <end position="37"/>
    </location>
</feature>
<dbReference type="GO" id="GO:0004252">
    <property type="term" value="F:serine-type endopeptidase activity"/>
    <property type="evidence" value="ECO:0007669"/>
    <property type="project" value="InterPro"/>
</dbReference>
<evidence type="ECO:0000256" key="2">
    <source>
        <dbReference type="ARBA" id="ARBA00022670"/>
    </source>
</evidence>
<evidence type="ECO:0000256" key="3">
    <source>
        <dbReference type="ARBA" id="ARBA00022801"/>
    </source>
</evidence>